<evidence type="ECO:0000313" key="3">
    <source>
        <dbReference type="Proteomes" id="UP000501690"/>
    </source>
</evidence>
<reference evidence="2 3" key="1">
    <citation type="submission" date="2019-04" db="EMBL/GenBank/DDBJ databases">
        <title>An improved genome assembly and genetic linkage map for asparagus bean, Vigna unguiculata ssp. sesquipedialis.</title>
        <authorList>
            <person name="Xia Q."/>
            <person name="Zhang R."/>
            <person name="Dong Y."/>
        </authorList>
    </citation>
    <scope>NUCLEOTIDE SEQUENCE [LARGE SCALE GENOMIC DNA]</scope>
    <source>
        <tissue evidence="2">Leaf</tissue>
    </source>
</reference>
<dbReference type="EMBL" id="CP039354">
    <property type="protein sequence ID" value="QCE12207.1"/>
    <property type="molecule type" value="Genomic_DNA"/>
</dbReference>
<organism evidence="2 3">
    <name type="scientific">Vigna unguiculata</name>
    <name type="common">Cowpea</name>
    <dbReference type="NCBI Taxonomy" id="3917"/>
    <lineage>
        <taxon>Eukaryota</taxon>
        <taxon>Viridiplantae</taxon>
        <taxon>Streptophyta</taxon>
        <taxon>Embryophyta</taxon>
        <taxon>Tracheophyta</taxon>
        <taxon>Spermatophyta</taxon>
        <taxon>Magnoliopsida</taxon>
        <taxon>eudicotyledons</taxon>
        <taxon>Gunneridae</taxon>
        <taxon>Pentapetalae</taxon>
        <taxon>rosids</taxon>
        <taxon>fabids</taxon>
        <taxon>Fabales</taxon>
        <taxon>Fabaceae</taxon>
        <taxon>Papilionoideae</taxon>
        <taxon>50 kb inversion clade</taxon>
        <taxon>NPAAA clade</taxon>
        <taxon>indigoferoid/millettioid clade</taxon>
        <taxon>Phaseoleae</taxon>
        <taxon>Vigna</taxon>
    </lineage>
</organism>
<gene>
    <name evidence="2" type="ORF">DEO72_LG10g3448</name>
</gene>
<evidence type="ECO:0000259" key="1">
    <source>
        <dbReference type="SMART" id="SM00256"/>
    </source>
</evidence>
<proteinExistence type="predicted"/>
<name>A0A4D6NK02_VIGUN</name>
<dbReference type="Gramene" id="Vigun05g077200.1.v1.2">
    <property type="protein sequence ID" value="Vigun05g077200.1.v1.2"/>
    <property type="gene ID" value="Vigun05g077200.v1.2"/>
</dbReference>
<protein>
    <recommendedName>
        <fullName evidence="1">F-box domain-containing protein</fullName>
    </recommendedName>
</protein>
<evidence type="ECO:0000313" key="2">
    <source>
        <dbReference type="EMBL" id="QCE12207.1"/>
    </source>
</evidence>
<feature type="domain" description="F-box" evidence="1">
    <location>
        <begin position="18"/>
        <end position="58"/>
    </location>
</feature>
<dbReference type="Gene3D" id="1.20.1280.50">
    <property type="match status" value="1"/>
</dbReference>
<keyword evidence="3" id="KW-1185">Reference proteome</keyword>
<dbReference type="Gene3D" id="3.80.10.10">
    <property type="entry name" value="Ribonuclease Inhibitor"/>
    <property type="match status" value="1"/>
</dbReference>
<dbReference type="AlphaFoldDB" id="A0A4D6NK02"/>
<sequence length="338" mass="37780">MENAKATVGNDKKMNNGLIHDTLVKIFLCLNVVDVAVASLVCKSWNSACRDPALWNKIDLSKLGSYCFNTPLNRVGAYRHSSSKITQFLKYVLDLSNGSTTFIIFNFYVYLTNEQFIMVAQRTPNLKRLVLPETGDFSRDGVDTALSLWKGLESITVTSAVSSYYMILAIGKHCNNITEMKFSAGNFEEKHAVAMAKYTPKLKKLSIRNLATSLKALWCVVSFLGDLEKVNISHCLIMDTAYPGTVFVGVSDLKKRLPPTGVEKLVYCEKGRCLRCVNGRDTTRSRQPDGPYEDIWGEDEIASLAHLPQPSEAQIAARHVRAIPIVRLFCSSTRNQHR</sequence>
<dbReference type="PANTHER" id="PTHR38926">
    <property type="entry name" value="F-BOX DOMAIN CONTAINING PROTEIN, EXPRESSED"/>
    <property type="match status" value="1"/>
</dbReference>
<dbReference type="PANTHER" id="PTHR38926:SF10">
    <property type="entry name" value="F-BOX DOMAIN-CONTAINING PROTEIN"/>
    <property type="match status" value="1"/>
</dbReference>
<dbReference type="Pfam" id="PF12937">
    <property type="entry name" value="F-box-like"/>
    <property type="match status" value="1"/>
</dbReference>
<dbReference type="InterPro" id="IPR036047">
    <property type="entry name" value="F-box-like_dom_sf"/>
</dbReference>
<dbReference type="InterPro" id="IPR032675">
    <property type="entry name" value="LRR_dom_sf"/>
</dbReference>
<dbReference type="Proteomes" id="UP000501690">
    <property type="component" value="Linkage Group LG10"/>
</dbReference>
<dbReference type="SMART" id="SM00256">
    <property type="entry name" value="FBOX"/>
    <property type="match status" value="1"/>
</dbReference>
<accession>A0A4D6NK02</accession>
<dbReference type="Gramene" id="Vigun05g077200.2.v1.2">
    <property type="protein sequence ID" value="Vigun05g077200.2.v1.2"/>
    <property type="gene ID" value="Vigun05g077200.v1.2"/>
</dbReference>
<dbReference type="OrthoDB" id="957465at2759"/>
<dbReference type="InterPro" id="IPR001810">
    <property type="entry name" value="F-box_dom"/>
</dbReference>
<dbReference type="SUPFAM" id="SSF52047">
    <property type="entry name" value="RNI-like"/>
    <property type="match status" value="1"/>
</dbReference>
<dbReference type="SUPFAM" id="SSF81383">
    <property type="entry name" value="F-box domain"/>
    <property type="match status" value="1"/>
</dbReference>